<proteinExistence type="predicted"/>
<dbReference type="Pfam" id="PF00535">
    <property type="entry name" value="Glycos_transf_2"/>
    <property type="match status" value="1"/>
</dbReference>
<dbReference type="PANTHER" id="PTHR43685:SF2">
    <property type="entry name" value="GLYCOSYLTRANSFERASE 2-LIKE DOMAIN-CONTAINING PROTEIN"/>
    <property type="match status" value="1"/>
</dbReference>
<reference evidence="2" key="1">
    <citation type="submission" date="2020-11" db="EMBL/GenBank/DDBJ databases">
        <title>Nocardioides sp. nov., isolated from Soil of Cynanchum wilfordii Hemsley rhizosphere.</title>
        <authorList>
            <person name="Lee J.-S."/>
            <person name="Suh M.K."/>
            <person name="Kim J.-S."/>
        </authorList>
    </citation>
    <scope>NUCLEOTIDE SEQUENCE</scope>
    <source>
        <strain evidence="2">KCTC 19275</strain>
    </source>
</reference>
<comment type="caution">
    <text evidence="2">The sequence shown here is derived from an EMBL/GenBank/DDBJ whole genome shotgun (WGS) entry which is preliminary data.</text>
</comment>
<dbReference type="EMBL" id="JADKPN010000015">
    <property type="protein sequence ID" value="MBF4765387.1"/>
    <property type="molecule type" value="Genomic_DNA"/>
</dbReference>
<dbReference type="PANTHER" id="PTHR43685">
    <property type="entry name" value="GLYCOSYLTRANSFERASE"/>
    <property type="match status" value="1"/>
</dbReference>
<keyword evidence="3" id="KW-1185">Reference proteome</keyword>
<sequence length="340" mass="37826">MAASRDYDVVVPTSGRHWDYLVAALDSVAAQTVPPTRTIVVVDGDEHAGERLRDRGGVDVIVRERRGGAAVARQAGIEAATSTWVALLDDDDLWLPTKQERLFAYVDEHPECRAVRAGYWMFAESGDASGLFGQQPEMVGHDLAELERAARTAEPRNDLDYLDIEGQSLALLMERNRGVIGTSMVATDILQSLPPVPAGLTPGDDHLLFCHVAARTEWHLVRERLELYRLHGGQDSRNPGPEPALAILRGRRIAWDTYRDQAPPLASYGPSYSTELRQAWWTVLRQTGSPRAALRVYAAGLALLPRWRHRLAAAVPEPVVHRWRGALRRPGHEQKGRPSW</sequence>
<evidence type="ECO:0000313" key="2">
    <source>
        <dbReference type="EMBL" id="MBF4765387.1"/>
    </source>
</evidence>
<feature type="domain" description="Glycosyltransferase 2-like" evidence="1">
    <location>
        <begin position="9"/>
        <end position="111"/>
    </location>
</feature>
<name>A0A930YFY0_9ACTN</name>
<dbReference type="InterPro" id="IPR001173">
    <property type="entry name" value="Glyco_trans_2-like"/>
</dbReference>
<dbReference type="Gene3D" id="3.90.550.10">
    <property type="entry name" value="Spore Coat Polysaccharide Biosynthesis Protein SpsA, Chain A"/>
    <property type="match status" value="1"/>
</dbReference>
<organism evidence="2 3">
    <name type="scientific">Nocardioides islandensis</name>
    <dbReference type="NCBI Taxonomy" id="433663"/>
    <lineage>
        <taxon>Bacteria</taxon>
        <taxon>Bacillati</taxon>
        <taxon>Actinomycetota</taxon>
        <taxon>Actinomycetes</taxon>
        <taxon>Propionibacteriales</taxon>
        <taxon>Nocardioidaceae</taxon>
        <taxon>Nocardioides</taxon>
    </lineage>
</organism>
<evidence type="ECO:0000259" key="1">
    <source>
        <dbReference type="Pfam" id="PF00535"/>
    </source>
</evidence>
<accession>A0A930YFY0</accession>
<dbReference type="Proteomes" id="UP000640489">
    <property type="component" value="Unassembled WGS sequence"/>
</dbReference>
<protein>
    <submittedName>
        <fullName evidence="2">Glycosyltransferase family 2 protein</fullName>
    </submittedName>
</protein>
<gene>
    <name evidence="2" type="ORF">ISU07_19835</name>
</gene>
<evidence type="ECO:0000313" key="3">
    <source>
        <dbReference type="Proteomes" id="UP000640489"/>
    </source>
</evidence>
<dbReference type="InterPro" id="IPR050834">
    <property type="entry name" value="Glycosyltransf_2"/>
</dbReference>
<dbReference type="AlphaFoldDB" id="A0A930YFY0"/>
<dbReference type="RefSeq" id="WP_194708569.1">
    <property type="nucleotide sequence ID" value="NZ_JADKPN010000015.1"/>
</dbReference>
<dbReference type="InterPro" id="IPR029044">
    <property type="entry name" value="Nucleotide-diphossugar_trans"/>
</dbReference>
<dbReference type="SUPFAM" id="SSF53448">
    <property type="entry name" value="Nucleotide-diphospho-sugar transferases"/>
    <property type="match status" value="1"/>
</dbReference>
<dbReference type="CDD" id="cd00761">
    <property type="entry name" value="Glyco_tranf_GTA_type"/>
    <property type="match status" value="1"/>
</dbReference>